<dbReference type="OrthoDB" id="2596179at2759"/>
<organism evidence="2 3">
    <name type="scientific">Ganoderma sinense ZZ0214-1</name>
    <dbReference type="NCBI Taxonomy" id="1077348"/>
    <lineage>
        <taxon>Eukaryota</taxon>
        <taxon>Fungi</taxon>
        <taxon>Dikarya</taxon>
        <taxon>Basidiomycota</taxon>
        <taxon>Agaricomycotina</taxon>
        <taxon>Agaricomycetes</taxon>
        <taxon>Polyporales</taxon>
        <taxon>Polyporaceae</taxon>
        <taxon>Ganoderma</taxon>
    </lineage>
</organism>
<evidence type="ECO:0000313" key="2">
    <source>
        <dbReference type="EMBL" id="PIL32715.1"/>
    </source>
</evidence>
<reference evidence="2 3" key="1">
    <citation type="journal article" date="2015" name="Sci. Rep.">
        <title>Chromosome-level genome map provides insights into diverse defense mechanisms in the medicinal fungus Ganoderma sinense.</title>
        <authorList>
            <person name="Zhu Y."/>
            <person name="Xu J."/>
            <person name="Sun C."/>
            <person name="Zhou S."/>
            <person name="Xu H."/>
            <person name="Nelson D.R."/>
            <person name="Qian J."/>
            <person name="Song J."/>
            <person name="Luo H."/>
            <person name="Xiang L."/>
            <person name="Li Y."/>
            <person name="Xu Z."/>
            <person name="Ji A."/>
            <person name="Wang L."/>
            <person name="Lu S."/>
            <person name="Hayward A."/>
            <person name="Sun W."/>
            <person name="Li X."/>
            <person name="Schwartz D.C."/>
            <person name="Wang Y."/>
            <person name="Chen S."/>
        </authorList>
    </citation>
    <scope>NUCLEOTIDE SEQUENCE [LARGE SCALE GENOMIC DNA]</scope>
    <source>
        <strain evidence="2 3">ZZ0214-1</strain>
    </source>
</reference>
<protein>
    <submittedName>
        <fullName evidence="2">Uncharacterized protein</fullName>
    </submittedName>
</protein>
<feature type="region of interest" description="Disordered" evidence="1">
    <location>
        <begin position="127"/>
        <end position="150"/>
    </location>
</feature>
<keyword evidence="3" id="KW-1185">Reference proteome</keyword>
<gene>
    <name evidence="2" type="ORF">GSI_04830</name>
</gene>
<accession>A0A2G8SG11</accession>
<feature type="compositionally biased region" description="Basic and acidic residues" evidence="1">
    <location>
        <begin position="127"/>
        <end position="138"/>
    </location>
</feature>
<evidence type="ECO:0000313" key="3">
    <source>
        <dbReference type="Proteomes" id="UP000230002"/>
    </source>
</evidence>
<dbReference type="Proteomes" id="UP000230002">
    <property type="component" value="Unassembled WGS sequence"/>
</dbReference>
<comment type="caution">
    <text evidence="2">The sequence shown here is derived from an EMBL/GenBank/DDBJ whole genome shotgun (WGS) entry which is preliminary data.</text>
</comment>
<name>A0A2G8SG11_9APHY</name>
<dbReference type="STRING" id="1077348.A0A2G8SG11"/>
<evidence type="ECO:0000256" key="1">
    <source>
        <dbReference type="SAM" id="MobiDB-lite"/>
    </source>
</evidence>
<sequence>MGVLDYLPHLLYSTALTSIAMHHLHQRKAAADERSHVAAQISILEDLRARLSARESIPEREVERLWHLARSHDVWAARALAAAAAADPSGAGEGANVKSVHMQARPGEEIGWREVLLGRRFDSRRTEELDRKDLESVAREVQAGAGEESR</sequence>
<dbReference type="AlphaFoldDB" id="A0A2G8SG11"/>
<proteinExistence type="predicted"/>
<dbReference type="EMBL" id="AYKW01000009">
    <property type="protein sequence ID" value="PIL32715.1"/>
    <property type="molecule type" value="Genomic_DNA"/>
</dbReference>